<reference evidence="2" key="1">
    <citation type="journal article" date="2024" name="Proc. Natl. Acad. Sci. U.S.A.">
        <title>Extraordinary preservation of gene collinearity over three hundred million years revealed in homosporous lycophytes.</title>
        <authorList>
            <person name="Li C."/>
            <person name="Wickell D."/>
            <person name="Kuo L.Y."/>
            <person name="Chen X."/>
            <person name="Nie B."/>
            <person name="Liao X."/>
            <person name="Peng D."/>
            <person name="Ji J."/>
            <person name="Jenkins J."/>
            <person name="Williams M."/>
            <person name="Shu S."/>
            <person name="Plott C."/>
            <person name="Barry K."/>
            <person name="Rajasekar S."/>
            <person name="Grimwood J."/>
            <person name="Han X."/>
            <person name="Sun S."/>
            <person name="Hou Z."/>
            <person name="He W."/>
            <person name="Dai G."/>
            <person name="Sun C."/>
            <person name="Schmutz J."/>
            <person name="Leebens-Mack J.H."/>
            <person name="Li F.W."/>
            <person name="Wang L."/>
        </authorList>
    </citation>
    <scope>NUCLEOTIDE SEQUENCE [LARGE SCALE GENOMIC DNA]</scope>
    <source>
        <strain evidence="2">cv. PW_Plant_1</strain>
    </source>
</reference>
<comment type="caution">
    <text evidence="1">The sequence shown here is derived from an EMBL/GenBank/DDBJ whole genome shotgun (WGS) entry which is preliminary data.</text>
</comment>
<evidence type="ECO:0000313" key="1">
    <source>
        <dbReference type="EMBL" id="KAJ7569973.1"/>
    </source>
</evidence>
<sequence>MKTTLYSSGWRLLAHLLSMTCVALSIHVTVAQVQHHSSTQLHMYQFLVNSQTDEPEINKRLPSRVLQAANSSGPLIKQDAKVLLSVKASFLRYNPTTRSFASWNESDLTPCSWKGVNCSSDGQRVMGIDLSDNSLSGLIPSTLANLSSLNSLSLALNKLNGSIPEQLGAISPLTSLNLSSNALSGAIPSTLGNLMNLQYLDLSSNSLSGGIPEALFLNCPQMKLLNLSDNLIGGGVPATIKNCRSLNHLLLENDDLTGEVPAEIGQLPKLQSLILANNHFIGNISSSLLENCGSLEIVDLSWNNFTGAVPVEICNCSEISSLILSQNHFQSIPEELGRLNKLQWLFLGKNDLGGEIPPQIGSCRSLTALDLKSNNFSGVIPAFISDLKHIQFLALSDNQLQGGFPLHLSAIPGLYYLDLSNNFLEGSIPAAIANMSSLVHLFVAANRFSGTIAPELGNLSLLQILDMSSNHFNGSIPPSLGNLQNLLWLLLAHNQLTGAIPSELGSCRSLIWLNIANNFLYGDLPPALSKIGAKANLTFSGNSQSLDMLPKQLGDCSIIARWLPSTDPPFTMVAENFNRNRCQSFLSYLLRGASSYPLCPGGLQTQSIGYIQLSANRLSGRIPSTLGEINHLGLLFLDDNHFTDAIPAELSSLLLISLNFSGNYLTGSIPDSLGNISCLQGLDLSHNNLSGSIPMSLQKLTWLNRFNISYNPQLSGTIPTGQQFSTFEPSSYIGDDNLCYVSVTGKIKNMTTGDIPLCNERPSGSGQRSPQNRSSNRRFTVSMELGIIPASVLGLLTVVTTGCYLRRKKIGADFNVVGKESRDITNARAHVSLFSIDLPKQLTYADLVIATNNFDESRIIGTGGFGVVYKAMLKDGSLVAIKKLIQEGPEADREFMAEMETLGHLHHTNLVPLMGCSIFGGEKLLVYQYMPNGSLEERLHQRPIGAQSLDWQQRLNVAIGTARGLEFLHHSCSTPIIHRDMKASNILLDENFEPRLTDFGLARVLRAGDTHVSTVVAGTLGYVPPEYSQTWRSTTKGDVYSFGVVLLELITGGRPMDWCYNDRNCGNLVEFVGMLVRKGAQQEIFDAAMEESGAANTKELQKFLGIALLCTQEKPSLRPGMREVLIALEEIKLESSPRKLLDAAEVSANDSDSVQR</sequence>
<protein>
    <submittedName>
        <fullName evidence="1">Uncharacterized protein</fullName>
    </submittedName>
</protein>
<keyword evidence="2" id="KW-1185">Reference proteome</keyword>
<gene>
    <name evidence="1" type="ORF">O6H91_01G102100</name>
</gene>
<proteinExistence type="predicted"/>
<accession>A0ACC2EU22</accession>
<name>A0ACC2EU22_DIPCM</name>
<organism evidence="1 2">
    <name type="scientific">Diphasiastrum complanatum</name>
    <name type="common">Issler's clubmoss</name>
    <name type="synonym">Lycopodium complanatum</name>
    <dbReference type="NCBI Taxonomy" id="34168"/>
    <lineage>
        <taxon>Eukaryota</taxon>
        <taxon>Viridiplantae</taxon>
        <taxon>Streptophyta</taxon>
        <taxon>Embryophyta</taxon>
        <taxon>Tracheophyta</taxon>
        <taxon>Lycopodiopsida</taxon>
        <taxon>Lycopodiales</taxon>
        <taxon>Lycopodiaceae</taxon>
        <taxon>Lycopodioideae</taxon>
        <taxon>Diphasiastrum</taxon>
    </lineage>
</organism>
<evidence type="ECO:0000313" key="2">
    <source>
        <dbReference type="Proteomes" id="UP001162992"/>
    </source>
</evidence>
<dbReference type="Proteomes" id="UP001162992">
    <property type="component" value="Chromosome 1"/>
</dbReference>
<dbReference type="EMBL" id="CM055092">
    <property type="protein sequence ID" value="KAJ7569973.1"/>
    <property type="molecule type" value="Genomic_DNA"/>
</dbReference>